<feature type="transmembrane region" description="Helical" evidence="7">
    <location>
        <begin position="322"/>
        <end position="341"/>
    </location>
</feature>
<keyword evidence="3" id="KW-1003">Cell membrane</keyword>
<feature type="transmembrane region" description="Helical" evidence="7">
    <location>
        <begin position="241"/>
        <end position="258"/>
    </location>
</feature>
<feature type="transmembrane region" description="Helical" evidence="7">
    <location>
        <begin position="373"/>
        <end position="393"/>
    </location>
</feature>
<feature type="transmembrane region" description="Helical" evidence="7">
    <location>
        <begin position="119"/>
        <end position="135"/>
    </location>
</feature>
<dbReference type="GO" id="GO:0005886">
    <property type="term" value="C:plasma membrane"/>
    <property type="evidence" value="ECO:0007669"/>
    <property type="project" value="UniProtKB-SubCell"/>
</dbReference>
<feature type="transmembrane region" description="Helical" evidence="7">
    <location>
        <begin position="414"/>
        <end position="435"/>
    </location>
</feature>
<feature type="transmembrane region" description="Helical" evidence="7">
    <location>
        <begin position="90"/>
        <end position="113"/>
    </location>
</feature>
<evidence type="ECO:0000313" key="9">
    <source>
        <dbReference type="EMBL" id="RMI40412.1"/>
    </source>
</evidence>
<keyword evidence="2" id="KW-0813">Transport</keyword>
<evidence type="ECO:0000256" key="5">
    <source>
        <dbReference type="ARBA" id="ARBA00022989"/>
    </source>
</evidence>
<accession>A0A3M2LT49</accession>
<dbReference type="CDD" id="cd17504">
    <property type="entry name" value="MFS_MMR_MDR_like"/>
    <property type="match status" value="1"/>
</dbReference>
<evidence type="ECO:0000313" key="10">
    <source>
        <dbReference type="Proteomes" id="UP000282674"/>
    </source>
</evidence>
<dbReference type="Pfam" id="PF07690">
    <property type="entry name" value="MFS_1"/>
    <property type="match status" value="1"/>
</dbReference>
<feature type="transmembrane region" description="Helical" evidence="7">
    <location>
        <begin position="447"/>
        <end position="468"/>
    </location>
</feature>
<dbReference type="Proteomes" id="UP000282674">
    <property type="component" value="Unassembled WGS sequence"/>
</dbReference>
<evidence type="ECO:0000256" key="2">
    <source>
        <dbReference type="ARBA" id="ARBA00022448"/>
    </source>
</evidence>
<proteinExistence type="predicted"/>
<feature type="transmembrane region" description="Helical" evidence="7">
    <location>
        <begin position="176"/>
        <end position="198"/>
    </location>
</feature>
<evidence type="ECO:0000256" key="7">
    <source>
        <dbReference type="SAM" id="Phobius"/>
    </source>
</evidence>
<dbReference type="GO" id="GO:0022857">
    <property type="term" value="F:transmembrane transporter activity"/>
    <property type="evidence" value="ECO:0007669"/>
    <property type="project" value="InterPro"/>
</dbReference>
<comment type="caution">
    <text evidence="9">The sequence shown here is derived from an EMBL/GenBank/DDBJ whole genome shotgun (WGS) entry which is preliminary data.</text>
</comment>
<feature type="transmembrane region" description="Helical" evidence="7">
    <location>
        <begin position="23"/>
        <end position="47"/>
    </location>
</feature>
<feature type="transmembrane region" description="Helical" evidence="7">
    <location>
        <begin position="147"/>
        <end position="170"/>
    </location>
</feature>
<dbReference type="InterPro" id="IPR020846">
    <property type="entry name" value="MFS_dom"/>
</dbReference>
<sequence length="494" mass="50361">MTRATAAPPGTTGRSAPASHTGLVLFALSIAGMVVSVQQTLVIPLLPRLMRHFDASVTTVTWVFTASLLAGAVATPLLSRFGDMYGKKPMILLAMALLTVGSVVCALSSSLAVLVTGRALQGVSSAMIPLAIGMIRDTFPREKVTTAIGLVSATMGVGGTAGMIVTGLIADRTESYRPVFWIAAGLAAVGMVLVAVSAKDRGAKNGGRPDLVGAALLAAFLVCLLLGISEGNAWGWASGRVLGLFAAAVVLCAVWVGVELRVREPLVRLNLLVGPKSLTANLASVLLGFSMFAAFTLISNFVQSPKDKIGYGLGGSVLDVGLYMLPSTVTMLVFSALAGRIAARLGPAFTLAIGSVFAGLSYVWLAVSNGHVYDVLAFSAIQGIGFGVAYAALGTLAVQHVPMSQSGIASGINSLVRTAGGSIAGAVTASVLTSRVIPHTPVPTLDAYVLCFWIVAAGAGLAALVALFHGLRHGAHHPHAADETAPSVVVDGTG</sequence>
<evidence type="ECO:0000259" key="8">
    <source>
        <dbReference type="PROSITE" id="PS50850"/>
    </source>
</evidence>
<dbReference type="RefSeq" id="WP_122197163.1">
    <property type="nucleotide sequence ID" value="NZ_JBHSKC010000039.1"/>
</dbReference>
<dbReference type="PANTHER" id="PTHR42718:SF46">
    <property type="entry name" value="BLR6921 PROTEIN"/>
    <property type="match status" value="1"/>
</dbReference>
<reference evidence="9 10" key="1">
    <citation type="submission" date="2018-10" db="EMBL/GenBank/DDBJ databases">
        <title>Isolation from soil.</title>
        <authorList>
            <person name="Hu J."/>
        </authorList>
    </citation>
    <scope>NUCLEOTIDE SEQUENCE [LARGE SCALE GENOMIC DNA]</scope>
    <source>
        <strain evidence="9 10">NEAU-Ht49</strain>
    </source>
</reference>
<gene>
    <name evidence="9" type="ORF">EBO15_26485</name>
</gene>
<dbReference type="PRINTS" id="PR01035">
    <property type="entry name" value="TCRTETA"/>
</dbReference>
<name>A0A3M2LT49_9ACTN</name>
<evidence type="ECO:0000256" key="6">
    <source>
        <dbReference type="ARBA" id="ARBA00023136"/>
    </source>
</evidence>
<dbReference type="Gene3D" id="1.20.1250.20">
    <property type="entry name" value="MFS general substrate transporter like domains"/>
    <property type="match status" value="2"/>
</dbReference>
<dbReference type="EMBL" id="RFFG01000054">
    <property type="protein sequence ID" value="RMI40412.1"/>
    <property type="molecule type" value="Genomic_DNA"/>
</dbReference>
<dbReference type="SUPFAM" id="SSF103473">
    <property type="entry name" value="MFS general substrate transporter"/>
    <property type="match status" value="1"/>
</dbReference>
<keyword evidence="6 7" id="KW-0472">Membrane</keyword>
<comment type="subcellular location">
    <subcellularLocation>
        <location evidence="1">Cell membrane</location>
        <topology evidence="1">Multi-pass membrane protein</topology>
    </subcellularLocation>
</comment>
<dbReference type="InterPro" id="IPR001958">
    <property type="entry name" value="Tet-R_TetA/multi-R_MdtG-like"/>
</dbReference>
<feature type="transmembrane region" description="Helical" evidence="7">
    <location>
        <begin position="210"/>
        <end position="229"/>
    </location>
</feature>
<evidence type="ECO:0000256" key="4">
    <source>
        <dbReference type="ARBA" id="ARBA00022692"/>
    </source>
</evidence>
<keyword evidence="5 7" id="KW-1133">Transmembrane helix</keyword>
<keyword evidence="4 7" id="KW-0812">Transmembrane</keyword>
<evidence type="ECO:0000256" key="3">
    <source>
        <dbReference type="ARBA" id="ARBA00022475"/>
    </source>
</evidence>
<feature type="transmembrane region" description="Helical" evidence="7">
    <location>
        <begin position="59"/>
        <end position="78"/>
    </location>
</feature>
<keyword evidence="10" id="KW-1185">Reference proteome</keyword>
<dbReference type="PROSITE" id="PS50850">
    <property type="entry name" value="MFS"/>
    <property type="match status" value="1"/>
</dbReference>
<feature type="domain" description="Major facilitator superfamily (MFS) profile" evidence="8">
    <location>
        <begin position="24"/>
        <end position="474"/>
    </location>
</feature>
<dbReference type="InterPro" id="IPR036259">
    <property type="entry name" value="MFS_trans_sf"/>
</dbReference>
<dbReference type="OrthoDB" id="4484751at2"/>
<feature type="transmembrane region" description="Helical" evidence="7">
    <location>
        <begin position="278"/>
        <end position="302"/>
    </location>
</feature>
<dbReference type="InterPro" id="IPR011701">
    <property type="entry name" value="MFS"/>
</dbReference>
<dbReference type="PANTHER" id="PTHR42718">
    <property type="entry name" value="MAJOR FACILITATOR SUPERFAMILY MULTIDRUG TRANSPORTER MFSC"/>
    <property type="match status" value="1"/>
</dbReference>
<dbReference type="AlphaFoldDB" id="A0A3M2LT49"/>
<feature type="transmembrane region" description="Helical" evidence="7">
    <location>
        <begin position="348"/>
        <end position="367"/>
    </location>
</feature>
<organism evidence="9 10">
    <name type="scientific">Actinomadura harenae</name>
    <dbReference type="NCBI Taxonomy" id="2483351"/>
    <lineage>
        <taxon>Bacteria</taxon>
        <taxon>Bacillati</taxon>
        <taxon>Actinomycetota</taxon>
        <taxon>Actinomycetes</taxon>
        <taxon>Streptosporangiales</taxon>
        <taxon>Thermomonosporaceae</taxon>
        <taxon>Actinomadura</taxon>
    </lineage>
</organism>
<evidence type="ECO:0000256" key="1">
    <source>
        <dbReference type="ARBA" id="ARBA00004651"/>
    </source>
</evidence>
<protein>
    <submittedName>
        <fullName evidence="9">MFS transporter</fullName>
    </submittedName>
</protein>